<evidence type="ECO:0000313" key="2">
    <source>
        <dbReference type="Proteomes" id="UP000008633"/>
    </source>
</evidence>
<dbReference type="HOGENOM" id="CLU_2181099_0_0_7"/>
<keyword evidence="2" id="KW-1185">Reference proteome</keyword>
<name>E6WYD7_NITSE</name>
<evidence type="ECO:0000313" key="1">
    <source>
        <dbReference type="EMBL" id="ADV46449.1"/>
    </source>
</evidence>
<accession>E6WYD7</accession>
<reference evidence="1 2" key="1">
    <citation type="journal article" date="2011" name="Stand. Genomic Sci.">
        <title>Complete genome sequence of Nitratifractor salsuginis type strain (E9I37-1).</title>
        <authorList>
            <person name="Anderson I."/>
            <person name="Sikorski J."/>
            <person name="Zeytun A."/>
            <person name="Nolan M."/>
            <person name="Lapidus A."/>
            <person name="Lucas S."/>
            <person name="Hammon N."/>
            <person name="Deshpande S."/>
            <person name="Cheng J.F."/>
            <person name="Tapia R."/>
            <person name="Han C."/>
            <person name="Goodwin L."/>
            <person name="Pitluck S."/>
            <person name="Liolios K."/>
            <person name="Pagani I."/>
            <person name="Ivanova N."/>
            <person name="Huntemann M."/>
            <person name="Mavromatis K."/>
            <person name="Ovchinikova G."/>
            <person name="Pati A."/>
            <person name="Chen A."/>
            <person name="Palaniappan K."/>
            <person name="Land M."/>
            <person name="Hauser L."/>
            <person name="Brambilla E.M."/>
            <person name="Ngatchou-Djao O.D."/>
            <person name="Rohde M."/>
            <person name="Tindall B.J."/>
            <person name="Goker M."/>
            <person name="Detter J.C."/>
            <person name="Woyke T."/>
            <person name="Bristow J."/>
            <person name="Eisen J.A."/>
            <person name="Markowitz V."/>
            <person name="Hugenholtz P."/>
            <person name="Klenk H.P."/>
            <person name="Kyrpides N.C."/>
        </authorList>
    </citation>
    <scope>NUCLEOTIDE SEQUENCE [LARGE SCALE GENOMIC DNA]</scope>
    <source>
        <strain evidence="2">DSM 16511 / JCM 12458 / E9I37-1</strain>
    </source>
</reference>
<dbReference type="EMBL" id="CP002452">
    <property type="protein sequence ID" value="ADV46449.1"/>
    <property type="molecule type" value="Genomic_DNA"/>
</dbReference>
<dbReference type="Proteomes" id="UP000008633">
    <property type="component" value="Chromosome"/>
</dbReference>
<proteinExistence type="predicted"/>
<protein>
    <submittedName>
        <fullName evidence="1">Uncharacterized protein</fullName>
    </submittedName>
</protein>
<dbReference type="STRING" id="749222.Nitsa_1196"/>
<sequence length="109" mass="12424">MLTDNLELAVLSSFLFAGEDGERYAYELEPSMFSTPFRRRVAERINEETAGDRAYQVLSTILEESVDGTKYEHDMIEILGASPFDLKSSKRIYDEIVRARKLEAARGLL</sequence>
<organism evidence="1 2">
    <name type="scientific">Nitratifractor salsuginis (strain DSM 16511 / JCM 12458 / E9I37-1)</name>
    <dbReference type="NCBI Taxonomy" id="749222"/>
    <lineage>
        <taxon>Bacteria</taxon>
        <taxon>Pseudomonadati</taxon>
        <taxon>Campylobacterota</taxon>
        <taxon>Epsilonproteobacteria</taxon>
        <taxon>Campylobacterales</taxon>
        <taxon>Sulfurovaceae</taxon>
        <taxon>Nitratifractor</taxon>
    </lineage>
</organism>
<dbReference type="AlphaFoldDB" id="E6WYD7"/>
<gene>
    <name evidence="1" type="ordered locus">Nitsa_1196</name>
</gene>
<reference evidence="2" key="2">
    <citation type="submission" date="2011-01" db="EMBL/GenBank/DDBJ databases">
        <title>The complete genome of Nitratifractor salsuginis DSM 16511.</title>
        <authorList>
            <consortium name="US DOE Joint Genome Institute (JGI-PGF)"/>
            <person name="Lucas S."/>
            <person name="Copeland A."/>
            <person name="Lapidus A."/>
            <person name="Bruce D."/>
            <person name="Goodwin L."/>
            <person name="Pitluck S."/>
            <person name="Kyrpides N."/>
            <person name="Mavromatis K."/>
            <person name="Ivanova N."/>
            <person name="Mikhailova N."/>
            <person name="Zeytun A."/>
            <person name="Detter J.C."/>
            <person name="Tapia R."/>
            <person name="Han C."/>
            <person name="Land M."/>
            <person name="Hauser L."/>
            <person name="Markowitz V."/>
            <person name="Cheng J.-F."/>
            <person name="Hugenholtz P."/>
            <person name="Woyke T."/>
            <person name="Wu D."/>
            <person name="Tindall B."/>
            <person name="Schuetze A."/>
            <person name="Brambilla E."/>
            <person name="Klenk H.-P."/>
            <person name="Eisen J.A."/>
        </authorList>
    </citation>
    <scope>NUCLEOTIDE SEQUENCE [LARGE SCALE GENOMIC DNA]</scope>
    <source>
        <strain evidence="2">DSM 16511 / JCM 12458 / E9I37-1</strain>
    </source>
</reference>
<dbReference type="KEGG" id="nsa:Nitsa_1196"/>